<evidence type="ECO:0000256" key="1">
    <source>
        <dbReference type="SAM" id="Phobius"/>
    </source>
</evidence>
<evidence type="ECO:0000313" key="3">
    <source>
        <dbReference type="Proteomes" id="UP000285655"/>
    </source>
</evidence>
<dbReference type="Gene3D" id="1.20.1280.290">
    <property type="match status" value="1"/>
</dbReference>
<keyword evidence="1" id="KW-0472">Membrane</keyword>
<sequence>MIKSTKIFIKKKYVRFLDGLVFVVAFVGPLTTVPQVFHIFHTQNADGVSILTWFLYSLVQAVWLLYGVAHKNKPIIISNFFWIFWQMLVMIGAIIY</sequence>
<evidence type="ECO:0000313" key="2">
    <source>
        <dbReference type="EMBL" id="RJO60758.1"/>
    </source>
</evidence>
<dbReference type="Proteomes" id="UP000285655">
    <property type="component" value="Unassembled WGS sequence"/>
</dbReference>
<name>A0A419DCD3_9BACT</name>
<protein>
    <submittedName>
        <fullName evidence="2">Uncharacterized protein</fullName>
    </submittedName>
</protein>
<gene>
    <name evidence="2" type="ORF">C4544_04435</name>
</gene>
<dbReference type="AlphaFoldDB" id="A0A419DCD3"/>
<keyword evidence="1" id="KW-0812">Transmembrane</keyword>
<dbReference type="Pfam" id="PF03083">
    <property type="entry name" value="MtN3_slv"/>
    <property type="match status" value="1"/>
</dbReference>
<dbReference type="InterPro" id="IPR004316">
    <property type="entry name" value="SWEET_rpt"/>
</dbReference>
<reference evidence="2 3" key="1">
    <citation type="journal article" date="2017" name="ISME J.">
        <title>Energy and carbon metabolisms in a deep terrestrial subsurface fluid microbial community.</title>
        <authorList>
            <person name="Momper L."/>
            <person name="Jungbluth S.P."/>
            <person name="Lee M.D."/>
            <person name="Amend J.P."/>
        </authorList>
    </citation>
    <scope>NUCLEOTIDE SEQUENCE [LARGE SCALE GENOMIC DNA]</scope>
    <source>
        <strain evidence="2">SURF_29</strain>
    </source>
</reference>
<feature type="transmembrane region" description="Helical" evidence="1">
    <location>
        <begin position="50"/>
        <end position="69"/>
    </location>
</feature>
<comment type="caution">
    <text evidence="2">The sequence shown here is derived from an EMBL/GenBank/DDBJ whole genome shotgun (WGS) entry which is preliminary data.</text>
</comment>
<dbReference type="EMBL" id="QZJW01000039">
    <property type="protein sequence ID" value="RJO60758.1"/>
    <property type="molecule type" value="Genomic_DNA"/>
</dbReference>
<feature type="transmembrane region" description="Helical" evidence="1">
    <location>
        <begin position="12"/>
        <end position="30"/>
    </location>
</feature>
<proteinExistence type="predicted"/>
<feature type="transmembrane region" description="Helical" evidence="1">
    <location>
        <begin position="76"/>
        <end position="95"/>
    </location>
</feature>
<accession>A0A419DCD3</accession>
<organism evidence="2 3">
    <name type="scientific">candidate division WS5 bacterium</name>
    <dbReference type="NCBI Taxonomy" id="2093353"/>
    <lineage>
        <taxon>Bacteria</taxon>
        <taxon>candidate division WS5</taxon>
    </lineage>
</organism>
<keyword evidence="1" id="KW-1133">Transmembrane helix</keyword>
<dbReference type="GO" id="GO:0016020">
    <property type="term" value="C:membrane"/>
    <property type="evidence" value="ECO:0007669"/>
    <property type="project" value="InterPro"/>
</dbReference>